<comment type="caution">
    <text evidence="4">The sequence shown here is derived from an EMBL/GenBank/DDBJ whole genome shotgun (WGS) entry which is preliminary data.</text>
</comment>
<dbReference type="EMBL" id="ATMH01008236">
    <property type="protein sequence ID" value="EPY22335.1"/>
    <property type="molecule type" value="Genomic_DNA"/>
</dbReference>
<feature type="compositionally biased region" description="Low complexity" evidence="3">
    <location>
        <begin position="362"/>
        <end position="379"/>
    </location>
</feature>
<dbReference type="PRINTS" id="PR00449">
    <property type="entry name" value="RASTRNSFRMNG"/>
</dbReference>
<evidence type="ECO:0000256" key="1">
    <source>
        <dbReference type="ARBA" id="ARBA00022741"/>
    </source>
</evidence>
<dbReference type="GO" id="GO:0005525">
    <property type="term" value="F:GTP binding"/>
    <property type="evidence" value="ECO:0007669"/>
    <property type="project" value="UniProtKB-KW"/>
</dbReference>
<feature type="compositionally biased region" description="Basic and acidic residues" evidence="3">
    <location>
        <begin position="440"/>
        <end position="449"/>
    </location>
</feature>
<dbReference type="Pfam" id="PF00071">
    <property type="entry name" value="Ras"/>
    <property type="match status" value="1"/>
</dbReference>
<dbReference type="SMART" id="SM00174">
    <property type="entry name" value="RHO"/>
    <property type="match status" value="1"/>
</dbReference>
<keyword evidence="5" id="KW-1185">Reference proteome</keyword>
<accession>S9VGP8</accession>
<evidence type="ECO:0000313" key="4">
    <source>
        <dbReference type="EMBL" id="EPY22335.1"/>
    </source>
</evidence>
<keyword evidence="1" id="KW-0547">Nucleotide-binding</keyword>
<protein>
    <submittedName>
        <fullName evidence="4">Ras-like small GTPase</fullName>
    </submittedName>
</protein>
<proteinExistence type="predicted"/>
<evidence type="ECO:0000256" key="2">
    <source>
        <dbReference type="ARBA" id="ARBA00023134"/>
    </source>
</evidence>
<dbReference type="SUPFAM" id="SSF52540">
    <property type="entry name" value="P-loop containing nucleoside triphosphate hydrolases"/>
    <property type="match status" value="1"/>
</dbReference>
<reference evidence="4 5" key="1">
    <citation type="journal article" date="2013" name="PLoS ONE">
        <title>Predicting the Proteins of Angomonas deanei, Strigomonas culicis and Their Respective Endosymbionts Reveals New Aspects of the Trypanosomatidae Family.</title>
        <authorList>
            <person name="Motta M.C."/>
            <person name="Martins A.C."/>
            <person name="de Souza S.S."/>
            <person name="Catta-Preta C.M."/>
            <person name="Silva R."/>
            <person name="Klein C.C."/>
            <person name="de Almeida L.G."/>
            <person name="de Lima Cunha O."/>
            <person name="Ciapina L.P."/>
            <person name="Brocchi M."/>
            <person name="Colabardini A.C."/>
            <person name="de Araujo Lima B."/>
            <person name="Machado C.R."/>
            <person name="de Almeida Soares C.M."/>
            <person name="Probst C.M."/>
            <person name="de Menezes C.B."/>
            <person name="Thompson C.E."/>
            <person name="Bartholomeu D.C."/>
            <person name="Gradia D.F."/>
            <person name="Pavoni D.P."/>
            <person name="Grisard E.C."/>
            <person name="Fantinatti-Garboggini F."/>
            <person name="Marchini F.K."/>
            <person name="Rodrigues-Luiz G.F."/>
            <person name="Wagner G."/>
            <person name="Goldman G.H."/>
            <person name="Fietto J.L."/>
            <person name="Elias M.C."/>
            <person name="Goldman M.H."/>
            <person name="Sagot M.F."/>
            <person name="Pereira M."/>
            <person name="Stoco P.H."/>
            <person name="de Mendonca-Neto R.P."/>
            <person name="Teixeira S.M."/>
            <person name="Maciel T.E."/>
            <person name="de Oliveira Mendes T.A."/>
            <person name="Urmenyi T.P."/>
            <person name="de Souza W."/>
            <person name="Schenkman S."/>
            <person name="de Vasconcelos A.T."/>
        </authorList>
    </citation>
    <scope>NUCLEOTIDE SEQUENCE [LARGE SCALE GENOMIC DNA]</scope>
</reference>
<dbReference type="InterPro" id="IPR027417">
    <property type="entry name" value="P-loop_NTPase"/>
</dbReference>
<dbReference type="Proteomes" id="UP000015354">
    <property type="component" value="Unassembled WGS sequence"/>
</dbReference>
<dbReference type="CDD" id="cd00154">
    <property type="entry name" value="Rab"/>
    <property type="match status" value="1"/>
</dbReference>
<dbReference type="SMART" id="SM00175">
    <property type="entry name" value="RAB"/>
    <property type="match status" value="1"/>
</dbReference>
<feature type="region of interest" description="Disordered" evidence="3">
    <location>
        <begin position="542"/>
        <end position="581"/>
    </location>
</feature>
<keyword evidence="2" id="KW-0342">GTP-binding</keyword>
<dbReference type="Gene3D" id="3.40.50.300">
    <property type="entry name" value="P-loop containing nucleotide triphosphate hydrolases"/>
    <property type="match status" value="1"/>
</dbReference>
<dbReference type="SMART" id="SM00173">
    <property type="entry name" value="RAS"/>
    <property type="match status" value="1"/>
</dbReference>
<evidence type="ECO:0000256" key="3">
    <source>
        <dbReference type="SAM" id="MobiDB-lite"/>
    </source>
</evidence>
<dbReference type="PROSITE" id="PS51420">
    <property type="entry name" value="RHO"/>
    <property type="match status" value="1"/>
</dbReference>
<evidence type="ECO:0000313" key="5">
    <source>
        <dbReference type="Proteomes" id="UP000015354"/>
    </source>
</evidence>
<sequence>MYTFTSLLSPLHRIGGSFSSSFSSHRISAFSMDAVPEDLSSATETAGGTKLPPKEEYVFKVVLVGDYSVGKTTFVHRLLRTKVDTAEDPNEDLADERDEEAHNPMYDATDESFRMKGTPTIGTDFYSKLVKNVLPRKHVRLQLWDTAGLERYAAVHASTYRNASLVLCLFDATERKTLQSVVETHLLTAAEYVPDLDQSSIFVVANKIDLLGGTAAQASALRANSKRAQSPEAAFCAEADELTDGSGAAADPAAHPVTQDDLHHILFSLFPDVHYAEVSAYTKTGVAELLLRLCVALLYKEGAMEGELTAADFAQLNDEALQYSALPQPAVAAAEARPARQETWDSVGPSPRSIPSTQINRPEAQAPQSPPAQQEGAAPLPNGSWHTTGAFSFSMAPAMLSSTMSHLSEVFSPQEGAAEDADRPAPRKALPPPDLPAGRTTKERERAEMDALLGRARGKPAAGPTNLDALEGPATERTANAKPFRSILDDALEEKERQREPAPAEDSDEDGLRFQANLKDRYAGIEHDAQLKEEAAKREAALMRMYGKKGKPSAKEGKNKKPPAVNLTTAGGAKKKKSCKC</sequence>
<dbReference type="AlphaFoldDB" id="S9VGP8"/>
<dbReference type="NCBIfam" id="TIGR00231">
    <property type="entry name" value="small_GTP"/>
    <property type="match status" value="1"/>
</dbReference>
<dbReference type="PANTHER" id="PTHR24073">
    <property type="entry name" value="DRAB5-RELATED"/>
    <property type="match status" value="1"/>
</dbReference>
<dbReference type="InterPro" id="IPR005225">
    <property type="entry name" value="Small_GTP-bd"/>
</dbReference>
<name>S9VGP8_9TRYP</name>
<dbReference type="OrthoDB" id="28034at2759"/>
<feature type="region of interest" description="Disordered" evidence="3">
    <location>
        <begin position="413"/>
        <end position="515"/>
    </location>
</feature>
<gene>
    <name evidence="4" type="ORF">STCU_08236</name>
</gene>
<dbReference type="GO" id="GO:0003924">
    <property type="term" value="F:GTPase activity"/>
    <property type="evidence" value="ECO:0007669"/>
    <property type="project" value="InterPro"/>
</dbReference>
<organism evidence="4 5">
    <name type="scientific">Strigomonas culicis</name>
    <dbReference type="NCBI Taxonomy" id="28005"/>
    <lineage>
        <taxon>Eukaryota</taxon>
        <taxon>Discoba</taxon>
        <taxon>Euglenozoa</taxon>
        <taxon>Kinetoplastea</taxon>
        <taxon>Metakinetoplastina</taxon>
        <taxon>Trypanosomatida</taxon>
        <taxon>Trypanosomatidae</taxon>
        <taxon>Strigomonadinae</taxon>
        <taxon>Strigomonas</taxon>
    </lineage>
</organism>
<feature type="region of interest" description="Disordered" evidence="3">
    <location>
        <begin position="333"/>
        <end position="385"/>
    </location>
</feature>
<dbReference type="InterPro" id="IPR001806">
    <property type="entry name" value="Small_GTPase"/>
</dbReference>
<dbReference type="PROSITE" id="PS51419">
    <property type="entry name" value="RAB"/>
    <property type="match status" value="1"/>
</dbReference>